<dbReference type="AlphaFoldDB" id="A0A0F9HQI3"/>
<organism evidence="1">
    <name type="scientific">marine sediment metagenome</name>
    <dbReference type="NCBI Taxonomy" id="412755"/>
    <lineage>
        <taxon>unclassified sequences</taxon>
        <taxon>metagenomes</taxon>
        <taxon>ecological metagenomes</taxon>
    </lineage>
</organism>
<accession>A0A0F9HQI3</accession>
<proteinExistence type="predicted"/>
<protein>
    <submittedName>
        <fullName evidence="1">Uncharacterized protein</fullName>
    </submittedName>
</protein>
<evidence type="ECO:0000313" key="1">
    <source>
        <dbReference type="EMBL" id="KKM17387.1"/>
    </source>
</evidence>
<dbReference type="EMBL" id="LAZR01014463">
    <property type="protein sequence ID" value="KKM17387.1"/>
    <property type="molecule type" value="Genomic_DNA"/>
</dbReference>
<gene>
    <name evidence="1" type="ORF">LCGC14_1676260</name>
</gene>
<comment type="caution">
    <text evidence="1">The sequence shown here is derived from an EMBL/GenBank/DDBJ whole genome shotgun (WGS) entry which is preliminary data.</text>
</comment>
<sequence length="222" mass="26654">MKYRKSRWVDNNGEKLDEHKHGHYNWHFIDTKHRSLRLDIAYPEVNKILRSASYLSLKAFMPFLADKLVEEHRVHQIGATVDKRGGPIEIYMDKLVEDTIHMGHTHWGWDFLDSDCDGTRDAVSITLFMFFHDSYHIHEILHRMWHWETSHSQNKKRDKKREEDVVRFLSYVITTQLYNHLFTPPPDATWGRHKEMLKEMISVTADLRSKNAREKQWLTKRC</sequence>
<reference evidence="1" key="1">
    <citation type="journal article" date="2015" name="Nature">
        <title>Complex archaea that bridge the gap between prokaryotes and eukaryotes.</title>
        <authorList>
            <person name="Spang A."/>
            <person name="Saw J.H."/>
            <person name="Jorgensen S.L."/>
            <person name="Zaremba-Niedzwiedzka K."/>
            <person name="Martijn J."/>
            <person name="Lind A.E."/>
            <person name="van Eijk R."/>
            <person name="Schleper C."/>
            <person name="Guy L."/>
            <person name="Ettema T.J."/>
        </authorList>
    </citation>
    <scope>NUCLEOTIDE SEQUENCE</scope>
</reference>
<name>A0A0F9HQI3_9ZZZZ</name>